<dbReference type="Proteomes" id="UP000236316">
    <property type="component" value="Segment"/>
</dbReference>
<organism evidence="1">
    <name type="scientific">Orpheovirus IHUMI-LCC2</name>
    <dbReference type="NCBI Taxonomy" id="2023057"/>
    <lineage>
        <taxon>Viruses</taxon>
        <taxon>Varidnaviria</taxon>
        <taxon>Bamfordvirae</taxon>
        <taxon>Nucleocytoviricota</taxon>
        <taxon>Megaviricetes</taxon>
        <taxon>Pimascovirales</taxon>
        <taxon>Ocovirineae</taxon>
        <taxon>Orpheoviridae</taxon>
        <taxon>Alphaorpheovirus</taxon>
        <taxon>Alphaorpheovirus massiliense</taxon>
    </lineage>
</organism>
<proteinExistence type="predicted"/>
<reference evidence="1" key="1">
    <citation type="submission" date="2017-08" db="EMBL/GenBank/DDBJ databases">
        <authorList>
            <consortium name="Urmite Genomes"/>
        </authorList>
    </citation>
    <scope>NUCLEOTIDE SEQUENCE [LARGE SCALE GENOMIC DNA]</scope>
    <source>
        <strain evidence="1">IHUMI-LCC2</strain>
    </source>
</reference>
<accession>A0A2I2L426</accession>
<evidence type="ECO:0000313" key="1">
    <source>
        <dbReference type="EMBL" id="SNW62284.1"/>
    </source>
</evidence>
<dbReference type="RefSeq" id="YP_009448586.1">
    <property type="nucleotide sequence ID" value="NC_036594.1"/>
</dbReference>
<evidence type="ECO:0000313" key="2">
    <source>
        <dbReference type="Proteomes" id="UP000236316"/>
    </source>
</evidence>
<dbReference type="EMBL" id="LT906555">
    <property type="protein sequence ID" value="SNW62284.1"/>
    <property type="molecule type" value="Genomic_DNA"/>
</dbReference>
<protein>
    <submittedName>
        <fullName evidence="1">Uncharacterized protein</fullName>
    </submittedName>
</protein>
<name>A0A2I2L426_9VIRU</name>
<dbReference type="GeneID" id="35382161"/>
<dbReference type="KEGG" id="vg:35382161"/>
<sequence>MLYIKNNNISILCILSHETFVYQNYIINSLIFDINCNYNENSILMLCVENDDIFILCILSHENFICQVYNF</sequence>
<keyword evidence="2" id="KW-1185">Reference proteome</keyword>
<gene>
    <name evidence="1" type="ORF">ORPV_380</name>
</gene>